<dbReference type="KEGG" id="mik:FOE78_00415"/>
<dbReference type="AlphaFoldDB" id="A0A516PTW3"/>
<dbReference type="Proteomes" id="UP000319263">
    <property type="component" value="Chromosome"/>
</dbReference>
<evidence type="ECO:0000313" key="4">
    <source>
        <dbReference type="Proteomes" id="UP000319263"/>
    </source>
</evidence>
<dbReference type="CDD" id="cd06259">
    <property type="entry name" value="YdcF-like"/>
    <property type="match status" value="1"/>
</dbReference>
<dbReference type="InterPro" id="IPR051599">
    <property type="entry name" value="Cell_Envelope_Assoc"/>
</dbReference>
<dbReference type="EMBL" id="CP041692">
    <property type="protein sequence ID" value="QDP94579.1"/>
    <property type="molecule type" value="Genomic_DNA"/>
</dbReference>
<keyword evidence="1" id="KW-0472">Membrane</keyword>
<dbReference type="InterPro" id="IPR003848">
    <property type="entry name" value="DUF218"/>
</dbReference>
<keyword evidence="1" id="KW-0812">Transmembrane</keyword>
<dbReference type="RefSeq" id="WP_143984568.1">
    <property type="nucleotide sequence ID" value="NZ_CP041692.1"/>
</dbReference>
<keyword evidence="4" id="KW-1185">Reference proteome</keyword>
<name>A0A516PTW3_9ACTN</name>
<evidence type="ECO:0000256" key="1">
    <source>
        <dbReference type="SAM" id="Phobius"/>
    </source>
</evidence>
<keyword evidence="1" id="KW-1133">Transmembrane helix</keyword>
<proteinExistence type="predicted"/>
<dbReference type="PANTHER" id="PTHR30336:SF6">
    <property type="entry name" value="INTEGRAL MEMBRANE PROTEIN"/>
    <property type="match status" value="1"/>
</dbReference>
<organism evidence="3 4">
    <name type="scientific">Microlunatus elymi</name>
    <dbReference type="NCBI Taxonomy" id="2596828"/>
    <lineage>
        <taxon>Bacteria</taxon>
        <taxon>Bacillati</taxon>
        <taxon>Actinomycetota</taxon>
        <taxon>Actinomycetes</taxon>
        <taxon>Propionibacteriales</taxon>
        <taxon>Propionibacteriaceae</taxon>
        <taxon>Microlunatus</taxon>
    </lineage>
</organism>
<protein>
    <recommendedName>
        <fullName evidence="2">DUF218 domain-containing protein</fullName>
    </recommendedName>
</protein>
<sequence>MPRHRARKQAQPTGYVPRVGQVALLGAGVGVAALAGSVGYVRSFARGRLFSAADVPYAPVGLVLGALAYSDGTPSPFLQARLDLARQLLAAGKIGMILVSGDHAAPAFDETLCMQEYLHARGVRRDKIVVDRHGYDTYDSCVRARDVFGVTKVTVITQSYHLPRAVGTARAIGLDANGVGDDTVRERRTSWTRGAIRDQLACLKTVTDLALQRRPVLQNPTDQVQRALDPARPRHN</sequence>
<evidence type="ECO:0000259" key="2">
    <source>
        <dbReference type="Pfam" id="PF02698"/>
    </source>
</evidence>
<evidence type="ECO:0000313" key="3">
    <source>
        <dbReference type="EMBL" id="QDP94579.1"/>
    </source>
</evidence>
<reference evidence="3 4" key="1">
    <citation type="submission" date="2019-07" db="EMBL/GenBank/DDBJ databases">
        <title>Microlunatus dokdonensis sp. nov. isolated from the rhizospheric soil of the wild plant Elymus tsukushiensis.</title>
        <authorList>
            <person name="Ghim S.-Y."/>
            <person name="Hwang Y.-J."/>
            <person name="Son J.-S."/>
            <person name="Shin J.-H."/>
        </authorList>
    </citation>
    <scope>NUCLEOTIDE SEQUENCE [LARGE SCALE GENOMIC DNA]</scope>
    <source>
        <strain evidence="3 4">KUDC0627</strain>
    </source>
</reference>
<feature type="transmembrane region" description="Helical" evidence="1">
    <location>
        <begin position="20"/>
        <end position="41"/>
    </location>
</feature>
<accession>A0A516PTW3</accession>
<feature type="domain" description="DUF218" evidence="2">
    <location>
        <begin position="62"/>
        <end position="174"/>
    </location>
</feature>
<dbReference type="OrthoDB" id="9782395at2"/>
<gene>
    <name evidence="3" type="ORF">FOE78_00415</name>
</gene>
<dbReference type="PANTHER" id="PTHR30336">
    <property type="entry name" value="INNER MEMBRANE PROTEIN, PROBABLE PERMEASE"/>
    <property type="match status" value="1"/>
</dbReference>
<dbReference type="GO" id="GO:0005886">
    <property type="term" value="C:plasma membrane"/>
    <property type="evidence" value="ECO:0007669"/>
    <property type="project" value="TreeGrafter"/>
</dbReference>
<dbReference type="Pfam" id="PF02698">
    <property type="entry name" value="DUF218"/>
    <property type="match status" value="1"/>
</dbReference>